<dbReference type="Proteomes" id="UP000050430">
    <property type="component" value="Unassembled WGS sequence"/>
</dbReference>
<feature type="transmembrane region" description="Helical" evidence="1">
    <location>
        <begin position="6"/>
        <end position="25"/>
    </location>
</feature>
<dbReference type="PANTHER" id="PTHR36111">
    <property type="entry name" value="INNER MEMBRANE PROTEIN-RELATED"/>
    <property type="match status" value="1"/>
</dbReference>
<keyword evidence="1" id="KW-0472">Membrane</keyword>
<organism evidence="2 3">
    <name type="scientific">Leptolinea tardivitalis</name>
    <dbReference type="NCBI Taxonomy" id="229920"/>
    <lineage>
        <taxon>Bacteria</taxon>
        <taxon>Bacillati</taxon>
        <taxon>Chloroflexota</taxon>
        <taxon>Anaerolineae</taxon>
        <taxon>Anaerolineales</taxon>
        <taxon>Anaerolineaceae</taxon>
        <taxon>Leptolinea</taxon>
    </lineage>
</organism>
<keyword evidence="3" id="KW-1185">Reference proteome</keyword>
<sequence>MTGTLLNSGAIILGGVIGLFLGSRFPEKVKQSIVLALGMFTILFGIQLFLKTENAIIPLLSILFGVLTGEWLNIEERLTSWSSFLERRFLPKNAGEKTGNGNFVQGFLSTALIYCSGPMAILGAIQNGLTGDISTLSVKAVLDGFASLAFASSLGIGVAFSSIPVLLYQGCISLFASQVQMFLSDSMINELTSVGGIILASIAISSFLDIKKIRTANFLPALIYAPLVTWVIQRIS</sequence>
<dbReference type="Pfam" id="PF04474">
    <property type="entry name" value="DUF554"/>
    <property type="match status" value="1"/>
</dbReference>
<proteinExistence type="predicted"/>
<feature type="transmembrane region" description="Helical" evidence="1">
    <location>
        <begin position="106"/>
        <end position="125"/>
    </location>
</feature>
<comment type="caution">
    <text evidence="2">The sequence shown here is derived from an EMBL/GenBank/DDBJ whole genome shotgun (WGS) entry which is preliminary data.</text>
</comment>
<dbReference type="RefSeq" id="WP_062420379.1">
    <property type="nucleotide sequence ID" value="NZ_BBYA01000002.1"/>
</dbReference>
<feature type="transmembrane region" description="Helical" evidence="1">
    <location>
        <begin position="56"/>
        <end position="74"/>
    </location>
</feature>
<keyword evidence="1" id="KW-0812">Transmembrane</keyword>
<dbReference type="PATRIC" id="fig|229920.5.peg.1900"/>
<feature type="transmembrane region" description="Helical" evidence="1">
    <location>
        <begin position="32"/>
        <end position="50"/>
    </location>
</feature>
<dbReference type="OrthoDB" id="9797976at2"/>
<evidence type="ECO:0000313" key="3">
    <source>
        <dbReference type="Proteomes" id="UP000050430"/>
    </source>
</evidence>
<accession>A0A0P6WYS8</accession>
<evidence type="ECO:0000256" key="1">
    <source>
        <dbReference type="SAM" id="Phobius"/>
    </source>
</evidence>
<dbReference type="AlphaFoldDB" id="A0A0P6WYS8"/>
<reference evidence="2 3" key="1">
    <citation type="submission" date="2015-07" db="EMBL/GenBank/DDBJ databases">
        <title>Genome sequence of Leptolinea tardivitalis DSM 16556.</title>
        <authorList>
            <person name="Hemp J."/>
            <person name="Ward L.M."/>
            <person name="Pace L.A."/>
            <person name="Fischer W.W."/>
        </authorList>
    </citation>
    <scope>NUCLEOTIDE SEQUENCE [LARGE SCALE GENOMIC DNA]</scope>
    <source>
        <strain evidence="2 3">YMTK-2</strain>
    </source>
</reference>
<feature type="transmembrane region" description="Helical" evidence="1">
    <location>
        <begin position="145"/>
        <end position="167"/>
    </location>
</feature>
<dbReference type="EMBL" id="LGCK01000010">
    <property type="protein sequence ID" value="KPL71757.1"/>
    <property type="molecule type" value="Genomic_DNA"/>
</dbReference>
<name>A0A0P6WYS8_9CHLR</name>
<evidence type="ECO:0000313" key="2">
    <source>
        <dbReference type="EMBL" id="KPL71757.1"/>
    </source>
</evidence>
<dbReference type="InterPro" id="IPR007563">
    <property type="entry name" value="DUF554"/>
</dbReference>
<dbReference type="STRING" id="229920.ADM99_09955"/>
<gene>
    <name evidence="2" type="ORF">ADM99_09955</name>
</gene>
<dbReference type="PANTHER" id="PTHR36111:SF2">
    <property type="entry name" value="INNER MEMBRANE PROTEIN"/>
    <property type="match status" value="1"/>
</dbReference>
<feature type="transmembrane region" description="Helical" evidence="1">
    <location>
        <begin position="188"/>
        <end position="208"/>
    </location>
</feature>
<protein>
    <submittedName>
        <fullName evidence="2">Membrane protein</fullName>
    </submittedName>
</protein>
<feature type="transmembrane region" description="Helical" evidence="1">
    <location>
        <begin position="214"/>
        <end position="232"/>
    </location>
</feature>
<keyword evidence="1" id="KW-1133">Transmembrane helix</keyword>